<proteinExistence type="predicted"/>
<dbReference type="AlphaFoldDB" id="A0A437LSM1"/>
<dbReference type="PROSITE" id="PS51257">
    <property type="entry name" value="PROKAR_LIPOPROTEIN"/>
    <property type="match status" value="1"/>
</dbReference>
<dbReference type="RefSeq" id="WP_127681168.1">
    <property type="nucleotide sequence ID" value="NZ_SACM01000001.1"/>
</dbReference>
<feature type="chain" id="PRO_5019151920" description="TonB-dependent receptor plug domain-containing protein" evidence="1">
    <location>
        <begin position="19"/>
        <end position="76"/>
    </location>
</feature>
<dbReference type="EMBL" id="SACM01000001">
    <property type="protein sequence ID" value="RVT88223.1"/>
    <property type="molecule type" value="Genomic_DNA"/>
</dbReference>
<gene>
    <name evidence="2" type="ORF">EOD73_04280</name>
</gene>
<accession>A0A437LSM1</accession>
<evidence type="ECO:0008006" key="4">
    <source>
        <dbReference type="Google" id="ProtNLM"/>
    </source>
</evidence>
<protein>
    <recommendedName>
        <fullName evidence="4">TonB-dependent receptor plug domain-containing protein</fullName>
    </recommendedName>
</protein>
<evidence type="ECO:0000313" key="2">
    <source>
        <dbReference type="EMBL" id="RVT88223.1"/>
    </source>
</evidence>
<name>A0A437LSM1_9BURK</name>
<keyword evidence="1" id="KW-0732">Signal</keyword>
<sequence length="76" mass="8094">MIRSLAALAVLAALSACALPPPNPADAEAQPTEKLVLTGSRIAHKVNGRVDGIKVMSREEVADNLRHERRPKGDSL</sequence>
<evidence type="ECO:0000313" key="3">
    <source>
        <dbReference type="Proteomes" id="UP000288587"/>
    </source>
</evidence>
<comment type="caution">
    <text evidence="2">The sequence shown here is derived from an EMBL/GenBank/DDBJ whole genome shotgun (WGS) entry which is preliminary data.</text>
</comment>
<keyword evidence="3" id="KW-1185">Reference proteome</keyword>
<dbReference type="Proteomes" id="UP000288587">
    <property type="component" value="Unassembled WGS sequence"/>
</dbReference>
<evidence type="ECO:0000256" key="1">
    <source>
        <dbReference type="SAM" id="SignalP"/>
    </source>
</evidence>
<organism evidence="2 3">
    <name type="scientific">Inhella crocodyli</name>
    <dbReference type="NCBI Taxonomy" id="2499851"/>
    <lineage>
        <taxon>Bacteria</taxon>
        <taxon>Pseudomonadati</taxon>
        <taxon>Pseudomonadota</taxon>
        <taxon>Betaproteobacteria</taxon>
        <taxon>Burkholderiales</taxon>
        <taxon>Sphaerotilaceae</taxon>
        <taxon>Inhella</taxon>
    </lineage>
</organism>
<reference evidence="2 3" key="1">
    <citation type="submission" date="2019-01" db="EMBL/GenBank/DDBJ databases">
        <authorList>
            <person name="Chen W.-M."/>
        </authorList>
    </citation>
    <scope>NUCLEOTIDE SEQUENCE [LARGE SCALE GENOMIC DNA]</scope>
    <source>
        <strain evidence="2 3">CCP-18</strain>
    </source>
</reference>
<feature type="signal peptide" evidence="1">
    <location>
        <begin position="1"/>
        <end position="18"/>
    </location>
</feature>